<evidence type="ECO:0000313" key="1">
    <source>
        <dbReference type="EMBL" id="USW50610.1"/>
    </source>
</evidence>
<sequence>MASKAIEPKAVVFGPVETKAIFVKKWLNKLNTHLSTFPGDGLPWSEAALPYWCSAGFDFIMPFFRSAKGMGLKEDDCHTSHGALSTEYETVRVGKYPWYGIFSNPFTAAGAIETVVEARLTIWSGKPGRRGHTGEQHCARINELIDKVTEGEVEGVRNSKQTREGQIFQNAAPGELAAAVKSVMRPEQECRIDAAASMVDKARIMGEVVTEMLKTGQLDLAINKLQRQHLGD</sequence>
<dbReference type="Proteomes" id="UP001056384">
    <property type="component" value="Chromosome 3"/>
</dbReference>
<organism evidence="1 2">
    <name type="scientific">Septoria linicola</name>
    <dbReference type="NCBI Taxonomy" id="215465"/>
    <lineage>
        <taxon>Eukaryota</taxon>
        <taxon>Fungi</taxon>
        <taxon>Dikarya</taxon>
        <taxon>Ascomycota</taxon>
        <taxon>Pezizomycotina</taxon>
        <taxon>Dothideomycetes</taxon>
        <taxon>Dothideomycetidae</taxon>
        <taxon>Mycosphaerellales</taxon>
        <taxon>Mycosphaerellaceae</taxon>
        <taxon>Septoria</taxon>
    </lineage>
</organism>
<dbReference type="EMBL" id="CP099420">
    <property type="protein sequence ID" value="USW50610.1"/>
    <property type="molecule type" value="Genomic_DNA"/>
</dbReference>
<gene>
    <name evidence="1" type="ORF">Slin15195_G039290</name>
</gene>
<proteinExistence type="predicted"/>
<keyword evidence="2" id="KW-1185">Reference proteome</keyword>
<dbReference type="AlphaFoldDB" id="A0A9Q9EH33"/>
<accession>A0A9Q9EH33</accession>
<evidence type="ECO:0000313" key="2">
    <source>
        <dbReference type="Proteomes" id="UP001056384"/>
    </source>
</evidence>
<name>A0A9Q9EH33_9PEZI</name>
<reference evidence="1" key="1">
    <citation type="submission" date="2022-06" db="EMBL/GenBank/DDBJ databases">
        <title>Complete genome sequences of two strains of the flax pathogen Septoria linicola.</title>
        <authorList>
            <person name="Lapalu N."/>
            <person name="Simon A."/>
            <person name="Demenou B."/>
            <person name="Paumier D."/>
            <person name="Guillot M.-P."/>
            <person name="Gout L."/>
            <person name="Valade R."/>
        </authorList>
    </citation>
    <scope>NUCLEOTIDE SEQUENCE</scope>
    <source>
        <strain evidence="1">SE15195</strain>
    </source>
</reference>
<protein>
    <submittedName>
        <fullName evidence="1">Uncharacterized protein</fullName>
    </submittedName>
</protein>